<dbReference type="AlphaFoldDB" id="Q8GPP7"/>
<accession>Q8GPP7</accession>
<dbReference type="EMBL" id="AF440524">
    <property type="protein sequence ID" value="AAN62327.1"/>
    <property type="molecule type" value="Genomic_DNA"/>
</dbReference>
<reference evidence="2" key="1">
    <citation type="journal article" date="2002" name="J. Bacteriol.">
        <title>Gene islands integrated into tRNA(Gly) genes confer genome diversity on a Pseudomonas aeruginosa clone.</title>
        <authorList>
            <person name="Larbig K.D."/>
            <person name="Christmann A."/>
            <person name="Johann A."/>
            <person name="Klockgether J."/>
            <person name="Hartsch T."/>
            <person name="Merkl R."/>
            <person name="Wiehlmann L."/>
            <person name="Fritz H.-J."/>
            <person name="Tuemmler B."/>
        </authorList>
    </citation>
    <scope>NUCLEOTIDE SEQUENCE</scope>
    <source>
        <strain evidence="2">SG17M</strain>
    </source>
</reference>
<proteinExistence type="predicted"/>
<name>Q8GPP7_PSEAI</name>
<feature type="region of interest" description="Disordered" evidence="1">
    <location>
        <begin position="24"/>
        <end position="72"/>
    </location>
</feature>
<evidence type="ECO:0000313" key="2">
    <source>
        <dbReference type="EMBL" id="AAN62327.1"/>
    </source>
</evidence>
<gene>
    <name evidence="2" type="primary">ORF SG106</name>
</gene>
<protein>
    <submittedName>
        <fullName evidence="2">Uncharacterized protein ORF SG106</fullName>
    </submittedName>
</protein>
<feature type="compositionally biased region" description="Basic and acidic residues" evidence="1">
    <location>
        <begin position="62"/>
        <end position="72"/>
    </location>
</feature>
<feature type="compositionally biased region" description="Basic residues" evidence="1">
    <location>
        <begin position="49"/>
        <end position="61"/>
    </location>
</feature>
<evidence type="ECO:0000256" key="1">
    <source>
        <dbReference type="SAM" id="MobiDB-lite"/>
    </source>
</evidence>
<organism evidence="2">
    <name type="scientific">Pseudomonas aeruginosa</name>
    <dbReference type="NCBI Taxonomy" id="287"/>
    <lineage>
        <taxon>Bacteria</taxon>
        <taxon>Pseudomonadati</taxon>
        <taxon>Pseudomonadota</taxon>
        <taxon>Gammaproteobacteria</taxon>
        <taxon>Pseudomonadales</taxon>
        <taxon>Pseudomonadaceae</taxon>
        <taxon>Pseudomonas</taxon>
    </lineage>
</organism>
<sequence>MVRVAGRQTGTLFRCGRMAGRLMAEWPHPTKVQTIKRRTSSPQTPLSRRNVRSKANHRPQTHPKEKSQAGVA</sequence>